<dbReference type="FunFam" id="2.60.40.1180:FF:000007">
    <property type="entry name" value="Sucrose isomerase"/>
    <property type="match status" value="1"/>
</dbReference>
<dbReference type="Pfam" id="PF00128">
    <property type="entry name" value="Alpha-amylase"/>
    <property type="match status" value="1"/>
</dbReference>
<dbReference type="InterPro" id="IPR006047">
    <property type="entry name" value="GH13_cat_dom"/>
</dbReference>
<dbReference type="Gene3D" id="2.60.40.1180">
    <property type="entry name" value="Golgi alpha-mannosidase II"/>
    <property type="match status" value="1"/>
</dbReference>
<name>A0A2X4UXN9_SERPL</name>
<feature type="domain" description="Glycosyl hydrolase family 13 catalytic" evidence="4">
    <location>
        <begin position="55"/>
        <end position="460"/>
    </location>
</feature>
<dbReference type="AlphaFoldDB" id="A0A2X4UXN9"/>
<keyword evidence="2 6" id="KW-0378">Hydrolase</keyword>
<dbReference type="EC" id="3.2.1.10" evidence="6"/>
<dbReference type="InterPro" id="IPR017853">
    <property type="entry name" value="GH"/>
</dbReference>
<dbReference type="STRING" id="82996.ADP72_24740"/>
<reference evidence="5 8" key="2">
    <citation type="submission" date="2020-12" db="EMBL/GenBank/DDBJ databases">
        <title>FDA dAtabase for Regulatory Grade micrObial Sequences (FDA-ARGOS): Supporting development and validation of Infectious Disease Dx tests.</title>
        <authorList>
            <person name="Sproer C."/>
            <person name="Gronow S."/>
            <person name="Severitt S."/>
            <person name="Schroder I."/>
            <person name="Tallon L."/>
            <person name="Sadzewicz L."/>
            <person name="Zhao X."/>
            <person name="Boylan J."/>
            <person name="Ott S."/>
            <person name="Bowen H."/>
            <person name="Vavikolanu K."/>
            <person name="Mehta A."/>
            <person name="Aluvathingal J."/>
            <person name="Nadendla S."/>
            <person name="Lowell S."/>
            <person name="Myers T."/>
            <person name="Yan Y."/>
            <person name="Sichtig H."/>
        </authorList>
    </citation>
    <scope>NUCLEOTIDE SEQUENCE [LARGE SCALE GENOMIC DNA]</scope>
    <source>
        <strain evidence="5 8">FDAARGOS_907</strain>
    </source>
</reference>
<dbReference type="PROSITE" id="PS51257">
    <property type="entry name" value="PROKAR_LIPOPROTEIN"/>
    <property type="match status" value="1"/>
</dbReference>
<dbReference type="InterPro" id="IPR056300">
    <property type="entry name" value="SusG-like_C"/>
</dbReference>
<evidence type="ECO:0000313" key="5">
    <source>
        <dbReference type="EMBL" id="QPS20983.1"/>
    </source>
</evidence>
<evidence type="ECO:0000256" key="1">
    <source>
        <dbReference type="ARBA" id="ARBA00008061"/>
    </source>
</evidence>
<dbReference type="SMR" id="A0A2X4UXN9"/>
<evidence type="ECO:0000313" key="7">
    <source>
        <dbReference type="Proteomes" id="UP000248897"/>
    </source>
</evidence>
<dbReference type="NCBIfam" id="NF008183">
    <property type="entry name" value="PRK10933.1"/>
    <property type="match status" value="1"/>
</dbReference>
<dbReference type="EMBL" id="CP065673">
    <property type="protein sequence ID" value="QPS20983.1"/>
    <property type="molecule type" value="Genomic_DNA"/>
</dbReference>
<dbReference type="SUPFAM" id="SSF51445">
    <property type="entry name" value="(Trans)glycosidases"/>
    <property type="match status" value="1"/>
</dbReference>
<evidence type="ECO:0000256" key="2">
    <source>
        <dbReference type="ARBA" id="ARBA00022801"/>
    </source>
</evidence>
<dbReference type="Proteomes" id="UP000248897">
    <property type="component" value="Chromosome 1"/>
</dbReference>
<keyword evidence="8" id="KW-1185">Reference proteome</keyword>
<reference evidence="6 7" key="1">
    <citation type="submission" date="2018-06" db="EMBL/GenBank/DDBJ databases">
        <authorList>
            <consortium name="Pathogen Informatics"/>
            <person name="Doyle S."/>
        </authorList>
    </citation>
    <scope>NUCLEOTIDE SEQUENCE [LARGE SCALE GENOMIC DNA]</scope>
    <source>
        <strain evidence="6 7">NCTC12961</strain>
    </source>
</reference>
<dbReference type="Proteomes" id="UP000594967">
    <property type="component" value="Chromosome"/>
</dbReference>
<dbReference type="RefSeq" id="WP_063198493.1">
    <property type="nucleotide sequence ID" value="NZ_CAMITG010000002.1"/>
</dbReference>
<dbReference type="SMART" id="SM00642">
    <property type="entry name" value="Aamy"/>
    <property type="match status" value="1"/>
</dbReference>
<dbReference type="Gene3D" id="3.20.20.80">
    <property type="entry name" value="Glycosidases"/>
    <property type="match status" value="2"/>
</dbReference>
<gene>
    <name evidence="6" type="primary">malL_1</name>
    <name evidence="5" type="ORF">I6G64_00665</name>
    <name evidence="6" type="ORF">NCTC12961_02832</name>
</gene>
<evidence type="ECO:0000313" key="8">
    <source>
        <dbReference type="Proteomes" id="UP000594967"/>
    </source>
</evidence>
<sequence>MPRQGLKTALAIFLTTSLTVSCQQALGTQQPLLQEKSIEQSKTIPKWWKEAVFYQVYPRSFKDTNGDGIGDINGIIEKLDYLKALGIDAIWINPHYDSPNTDNGYDIRDYRKIMKEYGTMEDFDRLISEMKKRNMRLMIDVVINHTSDQNEWFVKSKSSKDNPYRGYYFWKDAKEGQAPNNYPSFFGGSAWQKDEKTNQYYLHYFAKQQPDLNWDNPKVRQDLYAMLRFWLDKGVSGLRFDTVATYSKIPDFPNLTQQQLKNFAAEYTKGPNIHRYVNEMNKEVLSHYDIATAGEIFGVPLDQSIKFFDRRRDELNIAFTFDLIRLDRDSDQRWRRKEWKLSQFRQVIDNVDRTAGEYGWNAFFLDNHDNPRAVSHFGDDRPQWREPSAKALATLTLTQRATPFIYQGSELGMTNYPFKAIDEFDDIEVKGFWHDYVETGKVKAEEFLQNVRLTSRDNSRTPFQWDGSKNAGFTSGKPWFKVNPNYQEINAVSQVAQPDSVFNYYRQLIKIRHDIPALTYGTYTDLDPANDSVYAYTRSLGAEKYLVVVNFKEQMMRYKLPDNLSIDKVLIESNSKNVVKKNDSLLELKPWQSGVYKLNQ</sequence>
<organism evidence="6 7">
    <name type="scientific">Serratia plymuthica</name>
    <dbReference type="NCBI Taxonomy" id="82996"/>
    <lineage>
        <taxon>Bacteria</taxon>
        <taxon>Pseudomonadati</taxon>
        <taxon>Pseudomonadota</taxon>
        <taxon>Gammaproteobacteria</taxon>
        <taxon>Enterobacterales</taxon>
        <taxon>Yersiniaceae</taxon>
        <taxon>Serratia</taxon>
    </lineage>
</organism>
<keyword evidence="3 6" id="KW-0326">Glycosidase</keyword>
<dbReference type="EMBL" id="LS483469">
    <property type="protein sequence ID" value="SQI39362.1"/>
    <property type="molecule type" value="Genomic_DNA"/>
</dbReference>
<evidence type="ECO:0000256" key="3">
    <source>
        <dbReference type="ARBA" id="ARBA00023295"/>
    </source>
</evidence>
<evidence type="ECO:0000259" key="4">
    <source>
        <dbReference type="SMART" id="SM00642"/>
    </source>
</evidence>
<evidence type="ECO:0000313" key="6">
    <source>
        <dbReference type="EMBL" id="SQI39362.1"/>
    </source>
</evidence>
<dbReference type="SUPFAM" id="SSF51011">
    <property type="entry name" value="Glycosyl hydrolase domain"/>
    <property type="match status" value="1"/>
</dbReference>
<dbReference type="FunFam" id="3.90.400.10:FF:000002">
    <property type="entry name" value="Sucrose isomerase"/>
    <property type="match status" value="1"/>
</dbReference>
<dbReference type="FunFam" id="3.20.20.80:FF:000064">
    <property type="entry name" value="Oligo-1,6-glucosidase"/>
    <property type="match status" value="2"/>
</dbReference>
<dbReference type="Gene3D" id="3.90.400.10">
    <property type="entry name" value="Oligo-1,6-glucosidase, Domain 2"/>
    <property type="match status" value="1"/>
</dbReference>
<accession>A0A2X4UXN9</accession>
<dbReference type="PANTHER" id="PTHR10357:SF179">
    <property type="entry name" value="NEUTRAL AND BASIC AMINO ACID TRANSPORT PROTEIN RBAT"/>
    <property type="match status" value="1"/>
</dbReference>
<comment type="similarity">
    <text evidence="1">Belongs to the glycosyl hydrolase 13 family.</text>
</comment>
<dbReference type="GO" id="GO:0009313">
    <property type="term" value="P:oligosaccharide catabolic process"/>
    <property type="evidence" value="ECO:0007669"/>
    <property type="project" value="TreeGrafter"/>
</dbReference>
<dbReference type="InterPro" id="IPR013780">
    <property type="entry name" value="Glyco_hydro_b"/>
</dbReference>
<dbReference type="InterPro" id="IPR045857">
    <property type="entry name" value="O16G_dom_2"/>
</dbReference>
<proteinExistence type="inferred from homology"/>
<dbReference type="Pfam" id="PF23915">
    <property type="entry name" value="SusG_C"/>
    <property type="match status" value="1"/>
</dbReference>
<dbReference type="GO" id="GO:0004556">
    <property type="term" value="F:alpha-amylase activity"/>
    <property type="evidence" value="ECO:0007669"/>
    <property type="project" value="TreeGrafter"/>
</dbReference>
<dbReference type="CDD" id="cd11333">
    <property type="entry name" value="AmyAc_SI_OligoGlu_DGase"/>
    <property type="match status" value="1"/>
</dbReference>
<protein>
    <submittedName>
        <fullName evidence="5">Alpha-glucosidase</fullName>
    </submittedName>
    <submittedName>
        <fullName evidence="6">Oligo-1,6-glucosidase</fullName>
        <ecNumber evidence="6">3.2.1.10</ecNumber>
    </submittedName>
</protein>
<dbReference type="PANTHER" id="PTHR10357">
    <property type="entry name" value="ALPHA-AMYLASE FAMILY MEMBER"/>
    <property type="match status" value="1"/>
</dbReference>
<dbReference type="GO" id="GO:0004574">
    <property type="term" value="F:oligo-1,6-glucosidase activity"/>
    <property type="evidence" value="ECO:0007669"/>
    <property type="project" value="UniProtKB-EC"/>
</dbReference>